<evidence type="ECO:0000256" key="9">
    <source>
        <dbReference type="PIRNR" id="PIRNR003128"/>
    </source>
</evidence>
<accession>A0ABS2CHP1</accession>
<evidence type="ECO:0000256" key="2">
    <source>
        <dbReference type="ARBA" id="ARBA00009441"/>
    </source>
</evidence>
<evidence type="ECO:0000256" key="1">
    <source>
        <dbReference type="ARBA" id="ARBA00003618"/>
    </source>
</evidence>
<name>A0ABS2CHP1_9MICO</name>
<evidence type="ECO:0000259" key="11">
    <source>
        <dbReference type="SMART" id="SM00382"/>
    </source>
</evidence>
<dbReference type="NCBIfam" id="TIGR00634">
    <property type="entry name" value="recN"/>
    <property type="match status" value="1"/>
</dbReference>
<keyword evidence="6" id="KW-0067">ATP-binding</keyword>
<dbReference type="PANTHER" id="PTHR11059">
    <property type="entry name" value="DNA REPAIR PROTEIN RECN"/>
    <property type="match status" value="1"/>
</dbReference>
<evidence type="ECO:0000313" key="12">
    <source>
        <dbReference type="EMBL" id="MBM6399392.1"/>
    </source>
</evidence>
<keyword evidence="7 9" id="KW-0234">DNA repair</keyword>
<dbReference type="InterPro" id="IPR004604">
    <property type="entry name" value="DNA_recomb/repair_RecN"/>
</dbReference>
<gene>
    <name evidence="12" type="primary">recN</name>
    <name evidence="12" type="ORF">JQN70_03245</name>
</gene>
<organism evidence="12 13">
    <name type="scientific">Phycicoccus sonneratiae</name>
    <dbReference type="NCBI Taxonomy" id="2807628"/>
    <lineage>
        <taxon>Bacteria</taxon>
        <taxon>Bacillati</taxon>
        <taxon>Actinomycetota</taxon>
        <taxon>Actinomycetes</taxon>
        <taxon>Micrococcales</taxon>
        <taxon>Intrasporangiaceae</taxon>
        <taxon>Phycicoccus</taxon>
    </lineage>
</organism>
<reference evidence="12" key="1">
    <citation type="submission" date="2021-02" db="EMBL/GenBank/DDBJ databases">
        <title>Phycicoccus sp. MQZ13P-5T, whole genome shotgun sequence.</title>
        <authorList>
            <person name="Tuo L."/>
        </authorList>
    </citation>
    <scope>NUCLEOTIDE SEQUENCE</scope>
    <source>
        <strain evidence="12">MQZ13P-5</strain>
    </source>
</reference>
<protein>
    <recommendedName>
        <fullName evidence="3 9">DNA repair protein RecN</fullName>
    </recommendedName>
    <alternativeName>
        <fullName evidence="8 9">Recombination protein N</fullName>
    </alternativeName>
</protein>
<dbReference type="Gene3D" id="3.40.50.300">
    <property type="entry name" value="P-loop containing nucleotide triphosphate hydrolases"/>
    <property type="match status" value="2"/>
</dbReference>
<dbReference type="Pfam" id="PF02463">
    <property type="entry name" value="SMC_N"/>
    <property type="match status" value="1"/>
</dbReference>
<evidence type="ECO:0000256" key="10">
    <source>
        <dbReference type="SAM" id="Coils"/>
    </source>
</evidence>
<evidence type="ECO:0000256" key="4">
    <source>
        <dbReference type="ARBA" id="ARBA00022741"/>
    </source>
</evidence>
<evidence type="ECO:0000256" key="6">
    <source>
        <dbReference type="ARBA" id="ARBA00022840"/>
    </source>
</evidence>
<dbReference type="EMBL" id="JAFDVD010000004">
    <property type="protein sequence ID" value="MBM6399392.1"/>
    <property type="molecule type" value="Genomic_DNA"/>
</dbReference>
<dbReference type="SMART" id="SM00382">
    <property type="entry name" value="AAA"/>
    <property type="match status" value="1"/>
</dbReference>
<sequence>MIEEIRIRDLGVIDEAVLPLHRGLTVLTGETGAGKTMVVTALGLLLGGRGDSGLVRAGAQRTVVEGLVDLPEGHAALVRAEEAGADTAEGLVLVRSVTADGRSRAHVGGRAAPVGVLAELAEHLVAVHGQADQWRLRRADEHREVLDAFGGPDLAAALEEYRQVHTELLGVESELEELRAAAAERAREAETLRVGLERIEAVDPQPGEDESLRAESDRLGHAEELRTAAGGAHDVLSGEPDGGAGGAGVVEALAAASARIAAASANDAALAALGTRVDELRYLAADVAADLGAYLADADVDPARLDQVEQRRAALGDLTRLYGPGVDDVLAWGSAAAARVTELEGTGDRIGELEERAAALGTRREAAAAVLGEHRRTAAEALGARITDELGHLSMGAATVTVAVEDTGRYGAEGREAVEVRLASGPGTQPRSVTKAASGGELSRVMLAIEVATADAVTSVPTFVFDEVDAGVGGRAAVDVGARLAALARHAQVVVVTHLAQVAAHADRHLVVEKSDDGHVTRSMVHAVEGEERVAELARMLGGSGTRAALDHARDLLGRARA</sequence>
<evidence type="ECO:0000256" key="5">
    <source>
        <dbReference type="ARBA" id="ARBA00022763"/>
    </source>
</evidence>
<dbReference type="PIRSF" id="PIRSF003128">
    <property type="entry name" value="RecN"/>
    <property type="match status" value="1"/>
</dbReference>
<dbReference type="PANTHER" id="PTHR11059:SF0">
    <property type="entry name" value="DNA REPAIR PROTEIN RECN"/>
    <property type="match status" value="1"/>
</dbReference>
<dbReference type="SUPFAM" id="SSF52540">
    <property type="entry name" value="P-loop containing nucleoside triphosphate hydrolases"/>
    <property type="match status" value="2"/>
</dbReference>
<comment type="similarity">
    <text evidence="2 9">Belongs to the RecN family.</text>
</comment>
<dbReference type="RefSeq" id="WP_204129877.1">
    <property type="nucleotide sequence ID" value="NZ_JAFDVD010000004.1"/>
</dbReference>
<dbReference type="InterPro" id="IPR027417">
    <property type="entry name" value="P-loop_NTPase"/>
</dbReference>
<evidence type="ECO:0000256" key="7">
    <source>
        <dbReference type="ARBA" id="ARBA00023204"/>
    </source>
</evidence>
<comment type="function">
    <text evidence="1 9">May be involved in recombinational repair of damaged DNA.</text>
</comment>
<feature type="domain" description="AAA+ ATPase" evidence="11">
    <location>
        <begin position="21"/>
        <end position="516"/>
    </location>
</feature>
<evidence type="ECO:0000256" key="8">
    <source>
        <dbReference type="ARBA" id="ARBA00033408"/>
    </source>
</evidence>
<comment type="caution">
    <text evidence="12">The sequence shown here is derived from an EMBL/GenBank/DDBJ whole genome shotgun (WGS) entry which is preliminary data.</text>
</comment>
<proteinExistence type="inferred from homology"/>
<evidence type="ECO:0000313" key="13">
    <source>
        <dbReference type="Proteomes" id="UP001430172"/>
    </source>
</evidence>
<keyword evidence="4" id="KW-0547">Nucleotide-binding</keyword>
<dbReference type="InterPro" id="IPR003395">
    <property type="entry name" value="RecF/RecN/SMC_N"/>
</dbReference>
<keyword evidence="13" id="KW-1185">Reference proteome</keyword>
<dbReference type="Proteomes" id="UP001430172">
    <property type="component" value="Unassembled WGS sequence"/>
</dbReference>
<keyword evidence="5 9" id="KW-0227">DNA damage</keyword>
<dbReference type="InterPro" id="IPR003593">
    <property type="entry name" value="AAA+_ATPase"/>
</dbReference>
<keyword evidence="10" id="KW-0175">Coiled coil</keyword>
<evidence type="ECO:0000256" key="3">
    <source>
        <dbReference type="ARBA" id="ARBA00021315"/>
    </source>
</evidence>
<feature type="coiled-coil region" evidence="10">
    <location>
        <begin position="161"/>
        <end position="192"/>
    </location>
</feature>